<dbReference type="EMBL" id="PPUQ01000005">
    <property type="protein sequence ID" value="RDC39752.1"/>
    <property type="molecule type" value="Genomic_DNA"/>
</dbReference>
<evidence type="ECO:0000313" key="3">
    <source>
        <dbReference type="Proteomes" id="UP000253857"/>
    </source>
</evidence>
<evidence type="ECO:0000313" key="4">
    <source>
        <dbReference type="Proteomes" id="UP000253915"/>
    </source>
</evidence>
<dbReference type="Pfam" id="PF09553">
    <property type="entry name" value="RE_Eco47II"/>
    <property type="match status" value="1"/>
</dbReference>
<sequence length="232" mass="26293">MSDRDHSYGLDWINEQKLFEVTKHSFERLAKLASSQSLKTPPDPFTIMVQAVLFDQSAESMMAFEKLRAINKSISNAVGSWHQAVLGLAEGWKDLGCSGGDVDLMVRESSDAEPIAVEVKNRYNTIKASDEKHMWDKLESFSKMHGSSSYLVQIVPKTPERYDRPWKVSGRPVKETVRCCDGATAYTWAFGKENALQELYMAFPRILKDVAEGEPFEDEGMFEYFLISMPTN</sequence>
<protein>
    <submittedName>
        <fullName evidence="1">Eco47II family restriction endonuclease</fullName>
    </submittedName>
</protein>
<organism evidence="1 3">
    <name type="scientific">Eggerthella lenta</name>
    <name type="common">Eubacterium lentum</name>
    <dbReference type="NCBI Taxonomy" id="84112"/>
    <lineage>
        <taxon>Bacteria</taxon>
        <taxon>Bacillati</taxon>
        <taxon>Actinomycetota</taxon>
        <taxon>Coriobacteriia</taxon>
        <taxon>Eggerthellales</taxon>
        <taxon>Eggerthellaceae</taxon>
        <taxon>Eggerthella</taxon>
    </lineage>
</organism>
<dbReference type="GO" id="GO:0009307">
    <property type="term" value="P:DNA restriction-modification system"/>
    <property type="evidence" value="ECO:0007669"/>
    <property type="project" value="InterPro"/>
</dbReference>
<dbReference type="AlphaFoldDB" id="A0A369N8L9"/>
<dbReference type="GO" id="GO:0003677">
    <property type="term" value="F:DNA binding"/>
    <property type="evidence" value="ECO:0007669"/>
    <property type="project" value="InterPro"/>
</dbReference>
<proteinExistence type="predicted"/>
<evidence type="ECO:0000313" key="1">
    <source>
        <dbReference type="EMBL" id="RDB85848.1"/>
    </source>
</evidence>
<evidence type="ECO:0000313" key="2">
    <source>
        <dbReference type="EMBL" id="RDC39752.1"/>
    </source>
</evidence>
<dbReference type="RefSeq" id="WP_035584660.1">
    <property type="nucleotide sequence ID" value="NZ_AP031442.1"/>
</dbReference>
<comment type="caution">
    <text evidence="1">The sequence shown here is derived from an EMBL/GenBank/DDBJ whole genome shotgun (WGS) entry which is preliminary data.</text>
</comment>
<name>A0A369N8L9_EGGLN</name>
<dbReference type="Proteomes" id="UP000253857">
    <property type="component" value="Unassembled WGS sequence"/>
</dbReference>
<dbReference type="Proteomes" id="UP000253915">
    <property type="component" value="Unassembled WGS sequence"/>
</dbReference>
<keyword evidence="1" id="KW-0255">Endonuclease</keyword>
<accession>A0A369N8L9</accession>
<gene>
    <name evidence="2" type="ORF">C1853_05660</name>
    <name evidence="1" type="ORF">C1871_07795</name>
</gene>
<reference evidence="3 4" key="1">
    <citation type="journal article" date="2018" name="Elife">
        <title>Discovery and characterization of a prevalent human gut bacterial enzyme sufficient for the inactivation of a family of plant toxins.</title>
        <authorList>
            <person name="Koppel N."/>
            <person name="Bisanz J.E."/>
            <person name="Pandelia M.E."/>
            <person name="Turnbaugh P.J."/>
            <person name="Balskus E.P."/>
        </authorList>
    </citation>
    <scope>NUCLEOTIDE SEQUENCE [LARGE SCALE GENOMIC DNA]</scope>
    <source>
        <strain evidence="2 4">16A</strain>
        <strain evidence="1 3">FAA1-1-60AUCSF</strain>
    </source>
</reference>
<dbReference type="EMBL" id="PPTY01000010">
    <property type="protein sequence ID" value="RDB85848.1"/>
    <property type="molecule type" value="Genomic_DNA"/>
</dbReference>
<keyword evidence="1" id="KW-0378">Hydrolase</keyword>
<keyword evidence="1" id="KW-0540">Nuclease</keyword>
<dbReference type="InterPro" id="IPR019057">
    <property type="entry name" value="Restrct_endonuc_II_Eco47II"/>
</dbReference>
<dbReference type="GO" id="GO:0009036">
    <property type="term" value="F:type II site-specific deoxyribonuclease activity"/>
    <property type="evidence" value="ECO:0007669"/>
    <property type="project" value="InterPro"/>
</dbReference>